<organism evidence="3 4">
    <name type="scientific">Exocentrus adspersus</name>
    <dbReference type="NCBI Taxonomy" id="1586481"/>
    <lineage>
        <taxon>Eukaryota</taxon>
        <taxon>Metazoa</taxon>
        <taxon>Ecdysozoa</taxon>
        <taxon>Arthropoda</taxon>
        <taxon>Hexapoda</taxon>
        <taxon>Insecta</taxon>
        <taxon>Pterygota</taxon>
        <taxon>Neoptera</taxon>
        <taxon>Endopterygota</taxon>
        <taxon>Coleoptera</taxon>
        <taxon>Polyphaga</taxon>
        <taxon>Cucujiformia</taxon>
        <taxon>Chrysomeloidea</taxon>
        <taxon>Cerambycidae</taxon>
        <taxon>Lamiinae</taxon>
        <taxon>Acanthocinini</taxon>
        <taxon>Exocentrus</taxon>
    </lineage>
</organism>
<feature type="signal peptide" evidence="1">
    <location>
        <begin position="1"/>
        <end position="22"/>
    </location>
</feature>
<feature type="chain" id="PRO_5043541230" description="Fibronectin type-III domain-containing protein" evidence="1">
    <location>
        <begin position="23"/>
        <end position="308"/>
    </location>
</feature>
<name>A0AAV8WF74_9CUCU</name>
<evidence type="ECO:0000313" key="3">
    <source>
        <dbReference type="EMBL" id="KAJ8925223.1"/>
    </source>
</evidence>
<feature type="domain" description="Fibronectin type-III" evidence="2">
    <location>
        <begin position="211"/>
        <end position="308"/>
    </location>
</feature>
<dbReference type="Gene3D" id="2.60.40.10">
    <property type="entry name" value="Immunoglobulins"/>
    <property type="match status" value="2"/>
</dbReference>
<evidence type="ECO:0000259" key="2">
    <source>
        <dbReference type="PROSITE" id="PS50853"/>
    </source>
</evidence>
<sequence length="308" mass="34522">MITKICFLVFVAVLGSAPRAEACVANAVLNLRIHVGGNLTWTVNPNEPCTIDYFKVEAQGDRQDDYVVNVRDHYVDLSFLKTCEQWKFHVTPVSEGVLGHETRIIDWIPIPSNADLTLEYFNVTVRKKNDVLLKWDLRNHTHGDCTLEYRVAIVDRDTSKTRDVYLTGKSAHIDFLSPCVPYRLTMRAVNTAIGGIEGPLAVRNLEIPAYPEDPPELRNIQIYANRISMSWRLENYLLNRCPIINFYVDGGNAFNISVPVMDPEGRPPVHVNVTGLQPSTIYSFKVYVENSAGVSTAVPMAVQTATLG</sequence>
<gene>
    <name evidence="3" type="ORF">NQ315_001409</name>
</gene>
<dbReference type="CDD" id="cd00063">
    <property type="entry name" value="FN3"/>
    <property type="match status" value="1"/>
</dbReference>
<dbReference type="EMBL" id="JANEYG010000002">
    <property type="protein sequence ID" value="KAJ8925223.1"/>
    <property type="molecule type" value="Genomic_DNA"/>
</dbReference>
<keyword evidence="4" id="KW-1185">Reference proteome</keyword>
<accession>A0AAV8WF74</accession>
<dbReference type="Proteomes" id="UP001159042">
    <property type="component" value="Unassembled WGS sequence"/>
</dbReference>
<dbReference type="AlphaFoldDB" id="A0AAV8WF74"/>
<keyword evidence="1" id="KW-0732">Signal</keyword>
<dbReference type="InterPro" id="IPR036116">
    <property type="entry name" value="FN3_sf"/>
</dbReference>
<dbReference type="InterPro" id="IPR013783">
    <property type="entry name" value="Ig-like_fold"/>
</dbReference>
<evidence type="ECO:0000313" key="4">
    <source>
        <dbReference type="Proteomes" id="UP001159042"/>
    </source>
</evidence>
<reference evidence="3 4" key="1">
    <citation type="journal article" date="2023" name="Insect Mol. Biol.">
        <title>Genome sequencing provides insights into the evolution of gene families encoding plant cell wall-degrading enzymes in longhorned beetles.</title>
        <authorList>
            <person name="Shin N.R."/>
            <person name="Okamura Y."/>
            <person name="Kirsch R."/>
            <person name="Pauchet Y."/>
        </authorList>
    </citation>
    <scope>NUCLEOTIDE SEQUENCE [LARGE SCALE GENOMIC DNA]</scope>
    <source>
        <strain evidence="3">EAD_L_NR</strain>
    </source>
</reference>
<dbReference type="InterPro" id="IPR003961">
    <property type="entry name" value="FN3_dom"/>
</dbReference>
<dbReference type="SUPFAM" id="SSF49265">
    <property type="entry name" value="Fibronectin type III"/>
    <property type="match status" value="1"/>
</dbReference>
<dbReference type="PROSITE" id="PS50853">
    <property type="entry name" value="FN3"/>
    <property type="match status" value="1"/>
</dbReference>
<dbReference type="SMART" id="SM00060">
    <property type="entry name" value="FN3"/>
    <property type="match status" value="3"/>
</dbReference>
<comment type="caution">
    <text evidence="3">The sequence shown here is derived from an EMBL/GenBank/DDBJ whole genome shotgun (WGS) entry which is preliminary data.</text>
</comment>
<protein>
    <recommendedName>
        <fullName evidence="2">Fibronectin type-III domain-containing protein</fullName>
    </recommendedName>
</protein>
<proteinExistence type="predicted"/>
<evidence type="ECO:0000256" key="1">
    <source>
        <dbReference type="SAM" id="SignalP"/>
    </source>
</evidence>